<feature type="transmembrane region" description="Helical" evidence="1">
    <location>
        <begin position="144"/>
        <end position="165"/>
    </location>
</feature>
<keyword evidence="3" id="KW-1185">Reference proteome</keyword>
<keyword evidence="1" id="KW-1133">Transmembrane helix</keyword>
<feature type="transmembrane region" description="Helical" evidence="1">
    <location>
        <begin position="85"/>
        <end position="102"/>
    </location>
</feature>
<comment type="caution">
    <text evidence="2">The sequence shown here is derived from an EMBL/GenBank/DDBJ whole genome shotgun (WGS) entry which is preliminary data.</text>
</comment>
<dbReference type="RefSeq" id="WP_256539391.1">
    <property type="nucleotide sequence ID" value="NZ_JANHOH010000002.1"/>
</dbReference>
<name>A0ABT1T3M4_9SPHI</name>
<feature type="transmembrane region" description="Helical" evidence="1">
    <location>
        <begin position="108"/>
        <end position="132"/>
    </location>
</feature>
<dbReference type="PANTHER" id="PTHR34989">
    <property type="entry name" value="PROTEIN HDED"/>
    <property type="match status" value="1"/>
</dbReference>
<dbReference type="Proteomes" id="UP001204376">
    <property type="component" value="Unassembled WGS sequence"/>
</dbReference>
<dbReference type="PANTHER" id="PTHR34989:SF1">
    <property type="entry name" value="PROTEIN HDED"/>
    <property type="match status" value="1"/>
</dbReference>
<proteinExistence type="predicted"/>
<dbReference type="InterPro" id="IPR005325">
    <property type="entry name" value="DUF308_memb"/>
</dbReference>
<protein>
    <submittedName>
        <fullName evidence="2">DUF308 domain-containing protein</fullName>
    </submittedName>
</protein>
<accession>A0ABT1T3M4</accession>
<dbReference type="Pfam" id="PF03729">
    <property type="entry name" value="DUF308"/>
    <property type="match status" value="1"/>
</dbReference>
<feature type="transmembrane region" description="Helical" evidence="1">
    <location>
        <begin position="27"/>
        <end position="45"/>
    </location>
</feature>
<keyword evidence="1" id="KW-0472">Membrane</keyword>
<gene>
    <name evidence="2" type="ORF">NPE20_14600</name>
</gene>
<feature type="transmembrane region" description="Helical" evidence="1">
    <location>
        <begin position="171"/>
        <end position="189"/>
    </location>
</feature>
<evidence type="ECO:0000313" key="2">
    <source>
        <dbReference type="EMBL" id="MCQ6959204.1"/>
    </source>
</evidence>
<organism evidence="2 3">
    <name type="scientific">Mucilaginibacter aquariorum</name>
    <dbReference type="NCBI Taxonomy" id="2967225"/>
    <lineage>
        <taxon>Bacteria</taxon>
        <taxon>Pseudomonadati</taxon>
        <taxon>Bacteroidota</taxon>
        <taxon>Sphingobacteriia</taxon>
        <taxon>Sphingobacteriales</taxon>
        <taxon>Sphingobacteriaceae</taxon>
        <taxon>Mucilaginibacter</taxon>
    </lineage>
</organism>
<reference evidence="2 3" key="1">
    <citation type="submission" date="2022-07" db="EMBL/GenBank/DDBJ databases">
        <title>Mucilaginibacter sp. JC4.</title>
        <authorList>
            <person name="Le V."/>
            <person name="Ko S.-R."/>
            <person name="Ahn C.-Y."/>
            <person name="Oh H.-M."/>
        </authorList>
    </citation>
    <scope>NUCLEOTIDE SEQUENCE [LARGE SCALE GENOMIC DNA]</scope>
    <source>
        <strain evidence="2 3">JC4</strain>
    </source>
</reference>
<evidence type="ECO:0000313" key="3">
    <source>
        <dbReference type="Proteomes" id="UP001204376"/>
    </source>
</evidence>
<dbReference type="InterPro" id="IPR052712">
    <property type="entry name" value="Acid_resist_chaperone_HdeD"/>
</dbReference>
<dbReference type="EMBL" id="JANHOH010000002">
    <property type="protein sequence ID" value="MCQ6959204.1"/>
    <property type="molecule type" value="Genomic_DNA"/>
</dbReference>
<feature type="transmembrane region" description="Helical" evidence="1">
    <location>
        <begin position="51"/>
        <end position="73"/>
    </location>
</feature>
<keyword evidence="1" id="KW-0812">Transmembrane</keyword>
<sequence length="205" mass="23418">MKTTEPENTRQIKFNFFNDIRDILRNWWLLLATGLLLISVGIWIIDSPFQSYLTLSWVFAIGIVGTGILDILFALTNLESKRWRWWLLAGVFDLFAGAYLFNNSLITIVLLPLVIGLWTCYKGCMAIGDALHVRAYSFGNWRRLLFTGLVVVFMAALLLACPIIGIENIFLFSGLSIIAAGVFRVYWAMQLRRLASMMKNQARNR</sequence>
<evidence type="ECO:0000256" key="1">
    <source>
        <dbReference type="SAM" id="Phobius"/>
    </source>
</evidence>